<evidence type="ECO:0000313" key="3">
    <source>
        <dbReference type="Proteomes" id="UP001177140"/>
    </source>
</evidence>
<accession>A0AA41V0F4</accession>
<gene>
    <name evidence="2" type="ORF">MKW94_009632</name>
</gene>
<dbReference type="AlphaFoldDB" id="A0AA41V0F4"/>
<evidence type="ECO:0000256" key="1">
    <source>
        <dbReference type="SAM" id="MobiDB-lite"/>
    </source>
</evidence>
<feature type="region of interest" description="Disordered" evidence="1">
    <location>
        <begin position="1"/>
        <end position="29"/>
    </location>
</feature>
<dbReference type="Proteomes" id="UP001177140">
    <property type="component" value="Unassembled WGS sequence"/>
</dbReference>
<proteinExistence type="predicted"/>
<organism evidence="2 3">
    <name type="scientific">Papaver nudicaule</name>
    <name type="common">Iceland poppy</name>
    <dbReference type="NCBI Taxonomy" id="74823"/>
    <lineage>
        <taxon>Eukaryota</taxon>
        <taxon>Viridiplantae</taxon>
        <taxon>Streptophyta</taxon>
        <taxon>Embryophyta</taxon>
        <taxon>Tracheophyta</taxon>
        <taxon>Spermatophyta</taxon>
        <taxon>Magnoliopsida</taxon>
        <taxon>Ranunculales</taxon>
        <taxon>Papaveraceae</taxon>
        <taxon>Papaveroideae</taxon>
        <taxon>Papaver</taxon>
    </lineage>
</organism>
<keyword evidence="3" id="KW-1185">Reference proteome</keyword>
<reference evidence="2" key="1">
    <citation type="submission" date="2022-03" db="EMBL/GenBank/DDBJ databases">
        <title>A functionally conserved STORR gene fusion in Papaver species that diverged 16.8 million years ago.</title>
        <authorList>
            <person name="Catania T."/>
        </authorList>
    </citation>
    <scope>NUCLEOTIDE SEQUENCE</scope>
    <source>
        <strain evidence="2">S-191538</strain>
    </source>
</reference>
<name>A0AA41V0F4_PAPNU</name>
<comment type="caution">
    <text evidence="2">The sequence shown here is derived from an EMBL/GenBank/DDBJ whole genome shotgun (WGS) entry which is preliminary data.</text>
</comment>
<sequence>MESKTKALKSASENLRNLANECEKEVEPEKRQLKDAVQKGNTRQIEKHTKNLVQIRHEAVNYRQIANRIDSMVDYFDNEPEHSAVLNSIPAIVESINSSVATGNPKKMVKAMNKIEKHYFDKEVVAKFKSSSATESTPTFMSEDEKPHNWFDIFKVQNLIYLG</sequence>
<evidence type="ECO:0000313" key="2">
    <source>
        <dbReference type="EMBL" id="MCL7029690.1"/>
    </source>
</evidence>
<dbReference type="Gene3D" id="6.10.140.1230">
    <property type="match status" value="1"/>
</dbReference>
<protein>
    <submittedName>
        <fullName evidence="2">Uncharacterized protein</fullName>
    </submittedName>
</protein>
<dbReference type="EMBL" id="JAJJMA010093071">
    <property type="protein sequence ID" value="MCL7029690.1"/>
    <property type="molecule type" value="Genomic_DNA"/>
</dbReference>